<evidence type="ECO:0000313" key="3">
    <source>
        <dbReference type="EMBL" id="BBP45147.1"/>
    </source>
</evidence>
<dbReference type="InterPro" id="IPR051405">
    <property type="entry name" value="phD/YefM_antitoxin"/>
</dbReference>
<dbReference type="EMBL" id="AP021889">
    <property type="protein sequence ID" value="BBP45147.1"/>
    <property type="molecule type" value="Genomic_DNA"/>
</dbReference>
<comment type="similarity">
    <text evidence="1 2">Belongs to the phD/YefM antitoxin family.</text>
</comment>
<evidence type="ECO:0000256" key="1">
    <source>
        <dbReference type="ARBA" id="ARBA00009981"/>
    </source>
</evidence>
<gene>
    <name evidence="3" type="ORF">THMIRHAS_05200</name>
</gene>
<dbReference type="PANTHER" id="PTHR33713">
    <property type="entry name" value="ANTITOXIN YAFN-RELATED"/>
    <property type="match status" value="1"/>
</dbReference>
<comment type="function">
    <text evidence="2">Antitoxin component of a type II toxin-antitoxin (TA) system.</text>
</comment>
<dbReference type="Gene3D" id="3.40.1620.10">
    <property type="entry name" value="YefM-like domain"/>
    <property type="match status" value="1"/>
</dbReference>
<evidence type="ECO:0000313" key="4">
    <source>
        <dbReference type="Proteomes" id="UP000501726"/>
    </source>
</evidence>
<sequence>MELMVVHYLVHKVVGEVKVMAMMTATEARKSFFEIIKQTNQQHEIIQVQHKSGNAVIMSADDYESLQETLHLLSQPDFKQKFNQSVSEADSGEVASFEEVFGEPL</sequence>
<dbReference type="SUPFAM" id="SSF143120">
    <property type="entry name" value="YefM-like"/>
    <property type="match status" value="1"/>
</dbReference>
<accession>A0A6F8PSY6</accession>
<dbReference type="NCBIfam" id="TIGR01552">
    <property type="entry name" value="phd_fam"/>
    <property type="match status" value="1"/>
</dbReference>
<dbReference type="AlphaFoldDB" id="A0A6F8PSY6"/>
<dbReference type="Pfam" id="PF02604">
    <property type="entry name" value="PhdYeFM_antitox"/>
    <property type="match status" value="1"/>
</dbReference>
<name>A0A6F8PSY6_9GAMM</name>
<dbReference type="Gene3D" id="1.10.1220.170">
    <property type="match status" value="1"/>
</dbReference>
<organism evidence="3 4">
    <name type="scientific">Thiosulfatimonas sediminis</name>
    <dbReference type="NCBI Taxonomy" id="2675054"/>
    <lineage>
        <taxon>Bacteria</taxon>
        <taxon>Pseudomonadati</taxon>
        <taxon>Pseudomonadota</taxon>
        <taxon>Gammaproteobacteria</taxon>
        <taxon>Thiotrichales</taxon>
        <taxon>Piscirickettsiaceae</taxon>
        <taxon>Thiosulfatimonas</taxon>
    </lineage>
</organism>
<dbReference type="PANTHER" id="PTHR33713:SF6">
    <property type="entry name" value="ANTITOXIN YEFM"/>
    <property type="match status" value="1"/>
</dbReference>
<dbReference type="Proteomes" id="UP000501726">
    <property type="component" value="Chromosome"/>
</dbReference>
<keyword evidence="4" id="KW-1185">Reference proteome</keyword>
<dbReference type="InterPro" id="IPR036165">
    <property type="entry name" value="YefM-like_sf"/>
</dbReference>
<proteinExistence type="inferred from homology"/>
<dbReference type="InterPro" id="IPR006442">
    <property type="entry name" value="Antitoxin_Phd/YefM"/>
</dbReference>
<protein>
    <recommendedName>
        <fullName evidence="2">Antitoxin</fullName>
    </recommendedName>
</protein>
<reference evidence="4" key="1">
    <citation type="submission" date="2019-11" db="EMBL/GenBank/DDBJ databases">
        <title>Isolation and characterization of two novel species in the genus Thiomicrorhabdus.</title>
        <authorList>
            <person name="Mochizuki J."/>
            <person name="Kojima H."/>
            <person name="Fukui M."/>
        </authorList>
    </citation>
    <scope>NUCLEOTIDE SEQUENCE [LARGE SCALE GENOMIC DNA]</scope>
    <source>
        <strain evidence="4">aks77</strain>
    </source>
</reference>
<dbReference type="KEGG" id="tse:THMIRHAS_05200"/>
<evidence type="ECO:0000256" key="2">
    <source>
        <dbReference type="RuleBase" id="RU362080"/>
    </source>
</evidence>